<dbReference type="EMBL" id="LKEA01000003">
    <property type="protein sequence ID" value="ROW10485.1"/>
    <property type="molecule type" value="Genomic_DNA"/>
</dbReference>
<feature type="compositionally biased region" description="Polar residues" evidence="2">
    <location>
        <begin position="278"/>
        <end position="296"/>
    </location>
</feature>
<keyword evidence="4" id="KW-1185">Reference proteome</keyword>
<evidence type="ECO:0000256" key="1">
    <source>
        <dbReference type="ARBA" id="ARBA00023242"/>
    </source>
</evidence>
<accession>A0A423X485</accession>
<proteinExistence type="predicted"/>
<feature type="region of interest" description="Disordered" evidence="2">
    <location>
        <begin position="1"/>
        <end position="44"/>
    </location>
</feature>
<organism evidence="3 4">
    <name type="scientific">Cytospora schulzeri</name>
    <dbReference type="NCBI Taxonomy" id="448051"/>
    <lineage>
        <taxon>Eukaryota</taxon>
        <taxon>Fungi</taxon>
        <taxon>Dikarya</taxon>
        <taxon>Ascomycota</taxon>
        <taxon>Pezizomycotina</taxon>
        <taxon>Sordariomycetes</taxon>
        <taxon>Sordariomycetidae</taxon>
        <taxon>Diaporthales</taxon>
        <taxon>Cytosporaceae</taxon>
        <taxon>Cytospora</taxon>
    </lineage>
</organism>
<dbReference type="GO" id="GO:0000981">
    <property type="term" value="F:DNA-binding transcription factor activity, RNA polymerase II-specific"/>
    <property type="evidence" value="ECO:0007669"/>
    <property type="project" value="InterPro"/>
</dbReference>
<feature type="region of interest" description="Disordered" evidence="2">
    <location>
        <begin position="496"/>
        <end position="518"/>
    </location>
</feature>
<sequence>MAHSDALSTEPLHKRKRDADDNGQQPRDRIPQPPPPQSGNGAHINYLSRASSARLKLIQGDGEVFSDVLSLIGDYEGVLSRHESLAGNLGAKLTGPRLVRAMEGLFEDPIRITRRDPYTSEPVAWLDVVQFAKSNPNEFTLMSSPDRGRYCAFYLKGNQVEITEDDWRLIMSGTLDRFNLCPPHPLEEDENSELATLEILELRLQVLIKRADEVARKARQLNYHLSGRKAAINSRRTVSSPPARNAGFQPLNHQHSQISSPKSTYDLHADLLQQFTSSQPPRISAQNPISLPTTPIIQHGPFNLKMAAQPVHPQSSRPSPGGSDSQQTQQRSVTQSYDPADAHRPLITARVEKCRRLRVQCTKHLTACQGCTKKHAKCSWKGMMDEEVAWLKREAGSSGEATEADEGGSGSGGRTPDLQPPVNSNIAPTLPTRYGEQVDTRTAAPINSNGDGVGTGDLRAHERNIMDFGLREQRPSSPSRADHYRLSHMANVALGAETGEQHQHLQNANLRGNSAPRD</sequence>
<name>A0A423X485_9PEZI</name>
<dbReference type="GO" id="GO:0008270">
    <property type="term" value="F:zinc ion binding"/>
    <property type="evidence" value="ECO:0007669"/>
    <property type="project" value="InterPro"/>
</dbReference>
<dbReference type="CDD" id="cd00067">
    <property type="entry name" value="GAL4"/>
    <property type="match status" value="1"/>
</dbReference>
<gene>
    <name evidence="3" type="ORF">VMCG_01719</name>
</gene>
<evidence type="ECO:0008006" key="5">
    <source>
        <dbReference type="Google" id="ProtNLM"/>
    </source>
</evidence>
<feature type="compositionally biased region" description="Polar residues" evidence="2">
    <location>
        <begin position="251"/>
        <end position="261"/>
    </location>
</feature>
<keyword evidence="1" id="KW-0539">Nucleus</keyword>
<dbReference type="InterPro" id="IPR001138">
    <property type="entry name" value="Zn2Cys6_DnaBD"/>
</dbReference>
<dbReference type="AlphaFoldDB" id="A0A423X485"/>
<dbReference type="OrthoDB" id="5422841at2759"/>
<dbReference type="Proteomes" id="UP000283895">
    <property type="component" value="Unassembled WGS sequence"/>
</dbReference>
<protein>
    <recommendedName>
        <fullName evidence="5">Zn(2)-C6 fungal-type domain-containing protein</fullName>
    </recommendedName>
</protein>
<reference evidence="3 4" key="1">
    <citation type="submission" date="2015-09" db="EMBL/GenBank/DDBJ databases">
        <title>Host preference determinants of Valsa canker pathogens revealed by comparative genomics.</title>
        <authorList>
            <person name="Yin Z."/>
            <person name="Huang L."/>
        </authorList>
    </citation>
    <scope>NUCLEOTIDE SEQUENCE [LARGE SCALE GENOMIC DNA]</scope>
    <source>
        <strain evidence="3 4">03-1</strain>
    </source>
</reference>
<dbReference type="STRING" id="356882.A0A423X485"/>
<comment type="caution">
    <text evidence="3">The sequence shown here is derived from an EMBL/GenBank/DDBJ whole genome shotgun (WGS) entry which is preliminary data.</text>
</comment>
<feature type="compositionally biased region" description="Low complexity" evidence="2">
    <location>
        <begin position="323"/>
        <end position="336"/>
    </location>
</feature>
<feature type="region of interest" description="Disordered" evidence="2">
    <location>
        <begin position="395"/>
        <end position="430"/>
    </location>
</feature>
<evidence type="ECO:0000313" key="3">
    <source>
        <dbReference type="EMBL" id="ROW10485.1"/>
    </source>
</evidence>
<feature type="region of interest" description="Disordered" evidence="2">
    <location>
        <begin position="278"/>
        <end position="344"/>
    </location>
</feature>
<feature type="region of interest" description="Disordered" evidence="2">
    <location>
        <begin position="232"/>
        <end position="261"/>
    </location>
</feature>
<evidence type="ECO:0000256" key="2">
    <source>
        <dbReference type="SAM" id="MobiDB-lite"/>
    </source>
</evidence>
<evidence type="ECO:0000313" key="4">
    <source>
        <dbReference type="Proteomes" id="UP000283895"/>
    </source>
</evidence>